<feature type="compositionally biased region" description="Basic and acidic residues" evidence="1">
    <location>
        <begin position="41"/>
        <end position="52"/>
    </location>
</feature>
<organism evidence="2 3">
    <name type="scientific">Caerostris extrusa</name>
    <name type="common">Bark spider</name>
    <name type="synonym">Caerostris bankana</name>
    <dbReference type="NCBI Taxonomy" id="172846"/>
    <lineage>
        <taxon>Eukaryota</taxon>
        <taxon>Metazoa</taxon>
        <taxon>Ecdysozoa</taxon>
        <taxon>Arthropoda</taxon>
        <taxon>Chelicerata</taxon>
        <taxon>Arachnida</taxon>
        <taxon>Araneae</taxon>
        <taxon>Araneomorphae</taxon>
        <taxon>Entelegynae</taxon>
        <taxon>Araneoidea</taxon>
        <taxon>Araneidae</taxon>
        <taxon>Caerostris</taxon>
    </lineage>
</organism>
<evidence type="ECO:0000313" key="3">
    <source>
        <dbReference type="Proteomes" id="UP001054945"/>
    </source>
</evidence>
<gene>
    <name evidence="2" type="ORF">CEXT_92681</name>
</gene>
<feature type="region of interest" description="Disordered" evidence="1">
    <location>
        <begin position="142"/>
        <end position="163"/>
    </location>
</feature>
<feature type="compositionally biased region" description="Polar residues" evidence="1">
    <location>
        <begin position="24"/>
        <end position="40"/>
    </location>
</feature>
<sequence length="163" mass="18363">MTTAARRSKLLNPAPATHLHLHSTPPSLGSKSDVLSTPEPTRQRLSDYSETSKRRHMLHSDGICICNYRLFPSFKKSLEQLFPIQEIKSYSCSFGRSIVVKYKWSFCILGEWKLIMTTTARRSKLLNPAPATSTSFAFYPTPSNSKSDVLSRGSDFIETSKKT</sequence>
<name>A0AAV4SEM8_CAEEX</name>
<protein>
    <submittedName>
        <fullName evidence="2">Uncharacterized protein</fullName>
    </submittedName>
</protein>
<evidence type="ECO:0000313" key="2">
    <source>
        <dbReference type="EMBL" id="GIY32434.1"/>
    </source>
</evidence>
<dbReference type="Proteomes" id="UP001054945">
    <property type="component" value="Unassembled WGS sequence"/>
</dbReference>
<accession>A0AAV4SEM8</accession>
<feature type="region of interest" description="Disordered" evidence="1">
    <location>
        <begin position="16"/>
        <end position="53"/>
    </location>
</feature>
<keyword evidence="3" id="KW-1185">Reference proteome</keyword>
<comment type="caution">
    <text evidence="2">The sequence shown here is derived from an EMBL/GenBank/DDBJ whole genome shotgun (WGS) entry which is preliminary data.</text>
</comment>
<evidence type="ECO:0000256" key="1">
    <source>
        <dbReference type="SAM" id="MobiDB-lite"/>
    </source>
</evidence>
<reference evidence="2 3" key="1">
    <citation type="submission" date="2021-06" db="EMBL/GenBank/DDBJ databases">
        <title>Caerostris extrusa draft genome.</title>
        <authorList>
            <person name="Kono N."/>
            <person name="Arakawa K."/>
        </authorList>
    </citation>
    <scope>NUCLEOTIDE SEQUENCE [LARGE SCALE GENOMIC DNA]</scope>
</reference>
<proteinExistence type="predicted"/>
<dbReference type="EMBL" id="BPLR01009508">
    <property type="protein sequence ID" value="GIY32434.1"/>
    <property type="molecule type" value="Genomic_DNA"/>
</dbReference>
<dbReference type="AlphaFoldDB" id="A0AAV4SEM8"/>